<evidence type="ECO:0000313" key="7">
    <source>
        <dbReference type="EMBL" id="SQD76716.1"/>
    </source>
</evidence>
<dbReference type="Pfam" id="PF25967">
    <property type="entry name" value="RND-MFP_C"/>
    <property type="match status" value="1"/>
</dbReference>
<comment type="subcellular location">
    <subcellularLocation>
        <location evidence="1">Cell inner membrane</location>
        <topology evidence="1">Lipid-anchor</topology>
    </subcellularLocation>
</comment>
<dbReference type="InterPro" id="IPR006143">
    <property type="entry name" value="RND_pump_MFP"/>
</dbReference>
<accession>A0A330LKG6</accession>
<keyword evidence="8" id="KW-1185">Reference proteome</keyword>
<dbReference type="GO" id="GO:0005886">
    <property type="term" value="C:plasma membrane"/>
    <property type="evidence" value="ECO:0007669"/>
    <property type="project" value="UniProtKB-SubCell"/>
</dbReference>
<feature type="domain" description="Multidrug resistance protein MdtA-like barrel-sandwich hybrid" evidence="4">
    <location>
        <begin position="65"/>
        <end position="203"/>
    </location>
</feature>
<dbReference type="Proteomes" id="UP000250163">
    <property type="component" value="Chromosome MORIYA"/>
</dbReference>
<dbReference type="SUPFAM" id="SSF111369">
    <property type="entry name" value="HlyD-like secretion proteins"/>
    <property type="match status" value="1"/>
</dbReference>
<dbReference type="InterPro" id="IPR058627">
    <property type="entry name" value="MdtA-like_C"/>
</dbReference>
<dbReference type="PANTHER" id="PTHR30158">
    <property type="entry name" value="ACRA/E-RELATED COMPONENT OF DRUG EFFLUX TRANSPORTER"/>
    <property type="match status" value="1"/>
</dbReference>
<dbReference type="FunFam" id="2.40.420.20:FF:000001">
    <property type="entry name" value="Efflux RND transporter periplasmic adaptor subunit"/>
    <property type="match status" value="1"/>
</dbReference>
<organism evidence="7 8">
    <name type="scientific">Moritella yayanosii</name>
    <dbReference type="NCBI Taxonomy" id="69539"/>
    <lineage>
        <taxon>Bacteria</taxon>
        <taxon>Pseudomonadati</taxon>
        <taxon>Pseudomonadota</taxon>
        <taxon>Gammaproteobacteria</taxon>
        <taxon>Alteromonadales</taxon>
        <taxon>Moritellaceae</taxon>
        <taxon>Moritella</taxon>
    </lineage>
</organism>
<feature type="domain" description="Multidrug resistance protein MdtA-like C-terminal permuted SH3" evidence="6">
    <location>
        <begin position="305"/>
        <end position="366"/>
    </location>
</feature>
<dbReference type="Gene3D" id="2.40.30.170">
    <property type="match status" value="1"/>
</dbReference>
<protein>
    <submittedName>
        <fullName evidence="7">RND multidrug efflux membrane fusion protein MexE</fullName>
    </submittedName>
</protein>
<evidence type="ECO:0000256" key="1">
    <source>
        <dbReference type="ARBA" id="ARBA00004519"/>
    </source>
</evidence>
<dbReference type="Pfam" id="PF25944">
    <property type="entry name" value="Beta-barrel_RND"/>
    <property type="match status" value="1"/>
</dbReference>
<evidence type="ECO:0000256" key="2">
    <source>
        <dbReference type="ARBA" id="ARBA00009477"/>
    </source>
</evidence>
<evidence type="ECO:0000259" key="5">
    <source>
        <dbReference type="Pfam" id="PF25944"/>
    </source>
</evidence>
<evidence type="ECO:0000259" key="6">
    <source>
        <dbReference type="Pfam" id="PF25967"/>
    </source>
</evidence>
<evidence type="ECO:0000259" key="4">
    <source>
        <dbReference type="Pfam" id="PF25917"/>
    </source>
</evidence>
<name>A0A330LKG6_9GAMM</name>
<dbReference type="GO" id="GO:0046677">
    <property type="term" value="P:response to antibiotic"/>
    <property type="evidence" value="ECO:0007669"/>
    <property type="project" value="TreeGrafter"/>
</dbReference>
<dbReference type="Gene3D" id="2.40.420.20">
    <property type="match status" value="1"/>
</dbReference>
<feature type="domain" description="Multidrug resistance protein MdtA-like beta-barrel" evidence="5">
    <location>
        <begin position="242"/>
        <end position="298"/>
    </location>
</feature>
<dbReference type="NCBIfam" id="TIGR01730">
    <property type="entry name" value="RND_mfp"/>
    <property type="match status" value="1"/>
</dbReference>
<feature type="domain" description="Multidrug resistance protein MdtA-like alpha-helical hairpin" evidence="3">
    <location>
        <begin position="108"/>
        <end position="175"/>
    </location>
</feature>
<dbReference type="InterPro" id="IPR058626">
    <property type="entry name" value="MdtA-like_b-barrel"/>
</dbReference>
<evidence type="ECO:0000313" key="8">
    <source>
        <dbReference type="Proteomes" id="UP000250163"/>
    </source>
</evidence>
<gene>
    <name evidence="7" type="ORF">MORIYA_0238</name>
</gene>
<reference evidence="8" key="1">
    <citation type="submission" date="2018-05" db="EMBL/GenBank/DDBJ databases">
        <authorList>
            <person name="Cea G.-C."/>
            <person name="William W."/>
        </authorList>
    </citation>
    <scope>NUCLEOTIDE SEQUENCE [LARGE SCALE GENOMIC DNA]</scope>
    <source>
        <strain evidence="8">DB21MT 5</strain>
    </source>
</reference>
<dbReference type="Pfam" id="PF25917">
    <property type="entry name" value="BSH_RND"/>
    <property type="match status" value="1"/>
</dbReference>
<dbReference type="InterPro" id="IPR058625">
    <property type="entry name" value="MdtA-like_BSH"/>
</dbReference>
<dbReference type="Gene3D" id="2.40.50.100">
    <property type="match status" value="1"/>
</dbReference>
<dbReference type="GO" id="GO:0022857">
    <property type="term" value="F:transmembrane transporter activity"/>
    <property type="evidence" value="ECO:0007669"/>
    <property type="project" value="InterPro"/>
</dbReference>
<dbReference type="KEGG" id="mya:MORIYA_0238"/>
<dbReference type="PANTHER" id="PTHR30158:SF26">
    <property type="entry name" value="RESISTANCE-NODULATION-CELL DIVISION (RND) MULTIDRUG EFFLUX MEMBRANE FUSION PROTEIN MEXE"/>
    <property type="match status" value="1"/>
</dbReference>
<sequence length="409" mass="44954">MTTSNIFRTFMITSLTALVLTACGSEQSPQSQTQSLPAPKVSVAKVINEPVTEWDEFTGRLEAPEQVTLIPRVSGYINSVNFDAGALVKKGAILFQIDPNVFTAEVLRLKAKLSSATVAEKLAKNDYQRAFKLYNKNAVSEELIETRQANMHQTTAEVASVKATLMSAELDLAYTRVKAPISGRVSYASVTMGNYVTAGKTQLTSLVSTAHMYAYFDVDEQTYLKYVQLTAQHKRNDQRSDGNPVFMALANESDFTHIGVIDFVDNAINRNTGTIRVRARFANLDSDLLPGLFTRLRIAGSATYNGILIDDKAIGTDLNNKFVLVVGADNKLQYRGISLGEKVQGLRIVTQGLSADDQIVVNGLQKVRPNMVIEPNMVEMATADNLSALRHDQAVLEQARELVLTRVVR</sequence>
<comment type="similarity">
    <text evidence="2">Belongs to the membrane fusion protein (MFP) (TC 8.A.1) family.</text>
</comment>
<dbReference type="OrthoDB" id="9816569at2"/>
<dbReference type="InterPro" id="IPR058624">
    <property type="entry name" value="MdtA-like_HH"/>
</dbReference>
<dbReference type="EMBL" id="LS483250">
    <property type="protein sequence ID" value="SQD76716.1"/>
    <property type="molecule type" value="Genomic_DNA"/>
</dbReference>
<dbReference type="Pfam" id="PF25876">
    <property type="entry name" value="HH_MFP_RND"/>
    <property type="match status" value="1"/>
</dbReference>
<dbReference type="AlphaFoldDB" id="A0A330LKG6"/>
<dbReference type="RefSeq" id="WP_112711971.1">
    <property type="nucleotide sequence ID" value="NZ_LS483250.1"/>
</dbReference>
<dbReference type="Gene3D" id="1.10.287.470">
    <property type="entry name" value="Helix hairpin bin"/>
    <property type="match status" value="1"/>
</dbReference>
<proteinExistence type="inferred from homology"/>
<evidence type="ECO:0000259" key="3">
    <source>
        <dbReference type="Pfam" id="PF25876"/>
    </source>
</evidence>